<reference evidence="6 7" key="1">
    <citation type="submission" date="2020-05" db="EMBL/GenBank/DDBJ databases">
        <title>Nakamurella sp. DB0629 isolated from air conditioner.</title>
        <authorList>
            <person name="Kim D.H."/>
            <person name="Kim D.-U."/>
        </authorList>
    </citation>
    <scope>NUCLEOTIDE SEQUENCE [LARGE SCALE GENOMIC DNA]</scope>
    <source>
        <strain evidence="6 7">DB0629</strain>
    </source>
</reference>
<keyword evidence="7" id="KW-1185">Reference proteome</keyword>
<dbReference type="Pfam" id="PF06737">
    <property type="entry name" value="Transglycosylas"/>
    <property type="match status" value="1"/>
</dbReference>
<dbReference type="InterPro" id="IPR052196">
    <property type="entry name" value="Bact_Kbp"/>
</dbReference>
<dbReference type="Pfam" id="PF01476">
    <property type="entry name" value="LysM"/>
    <property type="match status" value="1"/>
</dbReference>
<feature type="chain" id="PRO_5032822510" evidence="4">
    <location>
        <begin position="35"/>
        <end position="289"/>
    </location>
</feature>
<gene>
    <name evidence="6" type="ORF">HKD39_06555</name>
</gene>
<evidence type="ECO:0000313" key="6">
    <source>
        <dbReference type="EMBL" id="NNG35376.1"/>
    </source>
</evidence>
<feature type="region of interest" description="Disordered" evidence="3">
    <location>
        <begin position="125"/>
        <end position="244"/>
    </location>
</feature>
<accession>A0A849A6V6</accession>
<dbReference type="InterPro" id="IPR010618">
    <property type="entry name" value="RPF"/>
</dbReference>
<comment type="similarity">
    <text evidence="1">Belongs to the transglycosylase family. Rpf subfamily.</text>
</comment>
<proteinExistence type="inferred from homology"/>
<feature type="compositionally biased region" description="Low complexity" evidence="3">
    <location>
        <begin position="211"/>
        <end position="229"/>
    </location>
</feature>
<dbReference type="SUPFAM" id="SSF54106">
    <property type="entry name" value="LysM domain"/>
    <property type="match status" value="1"/>
</dbReference>
<dbReference type="InterPro" id="IPR023346">
    <property type="entry name" value="Lysozyme-like_dom_sf"/>
</dbReference>
<evidence type="ECO:0000259" key="5">
    <source>
        <dbReference type="PROSITE" id="PS51782"/>
    </source>
</evidence>
<organism evidence="6 7">
    <name type="scientific">Nakamurella aerolata</name>
    <dbReference type="NCBI Taxonomy" id="1656892"/>
    <lineage>
        <taxon>Bacteria</taxon>
        <taxon>Bacillati</taxon>
        <taxon>Actinomycetota</taxon>
        <taxon>Actinomycetes</taxon>
        <taxon>Nakamurellales</taxon>
        <taxon>Nakamurellaceae</taxon>
        <taxon>Nakamurella</taxon>
    </lineage>
</organism>
<keyword evidence="2" id="KW-0378">Hydrolase</keyword>
<dbReference type="Gene3D" id="3.10.350.10">
    <property type="entry name" value="LysM domain"/>
    <property type="match status" value="1"/>
</dbReference>
<comment type="caution">
    <text evidence="6">The sequence shown here is derived from an EMBL/GenBank/DDBJ whole genome shotgun (WGS) entry which is preliminary data.</text>
</comment>
<dbReference type="SUPFAM" id="SSF53955">
    <property type="entry name" value="Lysozyme-like"/>
    <property type="match status" value="1"/>
</dbReference>
<evidence type="ECO:0000256" key="2">
    <source>
        <dbReference type="ARBA" id="ARBA00022801"/>
    </source>
</evidence>
<evidence type="ECO:0000256" key="1">
    <source>
        <dbReference type="ARBA" id="ARBA00010830"/>
    </source>
</evidence>
<protein>
    <submittedName>
        <fullName evidence="6">LysM peptidoglycan-binding domain-containing protein</fullName>
    </submittedName>
</protein>
<dbReference type="CDD" id="cd13925">
    <property type="entry name" value="RPF"/>
    <property type="match status" value="1"/>
</dbReference>
<dbReference type="InterPro" id="IPR018392">
    <property type="entry name" value="LysM"/>
</dbReference>
<dbReference type="InterPro" id="IPR036779">
    <property type="entry name" value="LysM_dom_sf"/>
</dbReference>
<evidence type="ECO:0000313" key="7">
    <source>
        <dbReference type="Proteomes" id="UP000562984"/>
    </source>
</evidence>
<keyword evidence="4" id="KW-0732">Signal</keyword>
<dbReference type="GO" id="GO:0016787">
    <property type="term" value="F:hydrolase activity"/>
    <property type="evidence" value="ECO:0007669"/>
    <property type="project" value="UniProtKB-KW"/>
</dbReference>
<feature type="domain" description="LysM" evidence="5">
    <location>
        <begin position="240"/>
        <end position="288"/>
    </location>
</feature>
<dbReference type="AlphaFoldDB" id="A0A849A6V6"/>
<dbReference type="PANTHER" id="PTHR34700:SF4">
    <property type="entry name" value="PHAGE-LIKE ELEMENT PBSX PROTEIN XKDP"/>
    <property type="match status" value="1"/>
</dbReference>
<sequence>MTRYKGRHRKQSTAKTVVVRTAVASAFIGGPAVAAVAASAPANAAPISTWEKVAQCESTNNWSINTGNGYYGGLQFSQSTWDAFGGQQYAPRADLASKDQQISIAEKTLAGQGWGAWACADNVGASGSPENRDVSSSSSDSGSSSSSSDSSSDDSSSSDSSSSDSSSSDSSSDDSSSSSSDSSSSDSSSSDSSSSERSYSSKKSHNHDSSSDSSSSSSDSSSSKKSYSNASYTGKSAEGANYTVKSGDTLFKIARANGIEGGWEAIYEANKSVIADPDWIEVGQQLVVK</sequence>
<name>A0A849A6V6_9ACTN</name>
<dbReference type="Gene3D" id="1.10.530.10">
    <property type="match status" value="1"/>
</dbReference>
<evidence type="ECO:0000256" key="4">
    <source>
        <dbReference type="SAM" id="SignalP"/>
    </source>
</evidence>
<dbReference type="Proteomes" id="UP000562984">
    <property type="component" value="Unassembled WGS sequence"/>
</dbReference>
<dbReference type="RefSeq" id="WP_171199075.1">
    <property type="nucleotide sequence ID" value="NZ_JABEND010000003.1"/>
</dbReference>
<dbReference type="EMBL" id="JABEND010000003">
    <property type="protein sequence ID" value="NNG35376.1"/>
    <property type="molecule type" value="Genomic_DNA"/>
</dbReference>
<evidence type="ECO:0000256" key="3">
    <source>
        <dbReference type="SAM" id="MobiDB-lite"/>
    </source>
</evidence>
<feature type="compositionally biased region" description="Low complexity" evidence="3">
    <location>
        <begin position="135"/>
        <end position="195"/>
    </location>
</feature>
<dbReference type="PANTHER" id="PTHR34700">
    <property type="entry name" value="POTASSIUM BINDING PROTEIN KBP"/>
    <property type="match status" value="1"/>
</dbReference>
<dbReference type="SMART" id="SM00257">
    <property type="entry name" value="LysM"/>
    <property type="match status" value="1"/>
</dbReference>
<dbReference type="PROSITE" id="PS51782">
    <property type="entry name" value="LYSM"/>
    <property type="match status" value="1"/>
</dbReference>
<feature type="signal peptide" evidence="4">
    <location>
        <begin position="1"/>
        <end position="34"/>
    </location>
</feature>
<dbReference type="CDD" id="cd00118">
    <property type="entry name" value="LysM"/>
    <property type="match status" value="1"/>
</dbReference>